<dbReference type="Proteomes" id="UP000237347">
    <property type="component" value="Unassembled WGS sequence"/>
</dbReference>
<sequence length="62" mass="7061">MASLKALLSAPFHQFIHKDFHEAVAKMTFTDASLFLVKSHAPCQAYYDLSLLPCYCFKHTLI</sequence>
<protein>
    <submittedName>
        <fullName evidence="1">Uncharacterized protein</fullName>
    </submittedName>
</protein>
<gene>
    <name evidence="1" type="ORF">CFP56_027147</name>
</gene>
<evidence type="ECO:0000313" key="1">
    <source>
        <dbReference type="EMBL" id="KAK7831687.1"/>
    </source>
</evidence>
<evidence type="ECO:0000313" key="2">
    <source>
        <dbReference type="Proteomes" id="UP000237347"/>
    </source>
</evidence>
<reference evidence="1 2" key="1">
    <citation type="journal article" date="2018" name="Sci. Data">
        <title>The draft genome sequence of cork oak.</title>
        <authorList>
            <person name="Ramos A.M."/>
            <person name="Usie A."/>
            <person name="Barbosa P."/>
            <person name="Barros P.M."/>
            <person name="Capote T."/>
            <person name="Chaves I."/>
            <person name="Simoes F."/>
            <person name="Abreu I."/>
            <person name="Carrasquinho I."/>
            <person name="Faro C."/>
            <person name="Guimaraes J.B."/>
            <person name="Mendonca D."/>
            <person name="Nobrega F."/>
            <person name="Rodrigues L."/>
            <person name="Saibo N.J.M."/>
            <person name="Varela M.C."/>
            <person name="Egas C."/>
            <person name="Matos J."/>
            <person name="Miguel C.M."/>
            <person name="Oliveira M.M."/>
            <person name="Ricardo C.P."/>
            <person name="Goncalves S."/>
        </authorList>
    </citation>
    <scope>NUCLEOTIDE SEQUENCE [LARGE SCALE GENOMIC DNA]</scope>
    <source>
        <strain evidence="2">cv. HL8</strain>
    </source>
</reference>
<accession>A0AAW0JYP3</accession>
<proteinExistence type="predicted"/>
<comment type="caution">
    <text evidence="1">The sequence shown here is derived from an EMBL/GenBank/DDBJ whole genome shotgun (WGS) entry which is preliminary data.</text>
</comment>
<name>A0AAW0JYP3_QUESU</name>
<dbReference type="EMBL" id="PKMF04000439">
    <property type="protein sequence ID" value="KAK7831687.1"/>
    <property type="molecule type" value="Genomic_DNA"/>
</dbReference>
<dbReference type="AlphaFoldDB" id="A0AAW0JYP3"/>
<keyword evidence="2" id="KW-1185">Reference proteome</keyword>
<organism evidence="1 2">
    <name type="scientific">Quercus suber</name>
    <name type="common">Cork oak</name>
    <dbReference type="NCBI Taxonomy" id="58331"/>
    <lineage>
        <taxon>Eukaryota</taxon>
        <taxon>Viridiplantae</taxon>
        <taxon>Streptophyta</taxon>
        <taxon>Embryophyta</taxon>
        <taxon>Tracheophyta</taxon>
        <taxon>Spermatophyta</taxon>
        <taxon>Magnoliopsida</taxon>
        <taxon>eudicotyledons</taxon>
        <taxon>Gunneridae</taxon>
        <taxon>Pentapetalae</taxon>
        <taxon>rosids</taxon>
        <taxon>fabids</taxon>
        <taxon>Fagales</taxon>
        <taxon>Fagaceae</taxon>
        <taxon>Quercus</taxon>
    </lineage>
</organism>